<evidence type="ECO:0000256" key="1">
    <source>
        <dbReference type="ARBA" id="ARBA00004173"/>
    </source>
</evidence>
<dbReference type="EC" id="3.1.1.93" evidence="7"/>
<evidence type="ECO:0000256" key="2">
    <source>
        <dbReference type="ARBA" id="ARBA00008645"/>
    </source>
</evidence>
<evidence type="ECO:0000256" key="9">
    <source>
        <dbReference type="ARBA" id="ARBA00041520"/>
    </source>
</evidence>
<dbReference type="PANTHER" id="PTHR16138:SF7">
    <property type="entry name" value="PALMITOYL-PROTEIN THIOESTERASE ABHD10, MITOCHONDRIAL"/>
    <property type="match status" value="1"/>
</dbReference>
<comment type="catalytic activity">
    <reaction evidence="14">
        <text>mycophenolic acid O-acyl-beta-D-glucuronide + H2O = mycophenolate + D-glucuronate + H(+)</text>
        <dbReference type="Rhea" id="RHEA:34179"/>
        <dbReference type="ChEBI" id="CHEBI:15377"/>
        <dbReference type="ChEBI" id="CHEBI:15378"/>
        <dbReference type="ChEBI" id="CHEBI:58720"/>
        <dbReference type="ChEBI" id="CHEBI:62932"/>
        <dbReference type="ChEBI" id="CHEBI:66982"/>
        <dbReference type="EC" id="3.1.1.93"/>
    </reaction>
    <physiologicalReaction direction="left-to-right" evidence="14">
        <dbReference type="Rhea" id="RHEA:34180"/>
    </physiologicalReaction>
</comment>
<evidence type="ECO:0000256" key="8">
    <source>
        <dbReference type="ARBA" id="ARBA00039314"/>
    </source>
</evidence>
<name>A0ABR3NB89_9TELE</name>
<feature type="domain" description="AB hydrolase-1" evidence="15">
    <location>
        <begin position="80"/>
        <end position="185"/>
    </location>
</feature>
<dbReference type="EC" id="3.1.2.22" evidence="3"/>
<comment type="caution">
    <text evidence="16">The sequence shown here is derived from an EMBL/GenBank/DDBJ whole genome shotgun (WGS) entry which is preliminary data.</text>
</comment>
<evidence type="ECO:0000256" key="7">
    <source>
        <dbReference type="ARBA" id="ARBA00039132"/>
    </source>
</evidence>
<evidence type="ECO:0000259" key="15">
    <source>
        <dbReference type="Pfam" id="PF00561"/>
    </source>
</evidence>
<evidence type="ECO:0000313" key="17">
    <source>
        <dbReference type="Proteomes" id="UP001558613"/>
    </source>
</evidence>
<sequence length="428" mass="48338">MRGRETAIRICTCNVKREQGSMALTVLRNCSKVLKIDVRKFTALPHVSTGVRHKTTIQYATRPDLPKLAYRKLKGKSPGVVFLPGFASVMGGQKAEALEEFCKSLGHSYLRFDYSGCGSSEGEMGNYNIGAWKKDVLYVLDELVEGPQILVGSSMGGWLMLLAALARPDKTAALVGISTAADHFVTAFNSLPIETKKEIEEQGFWKFPTKHNEEGFYTLSLDFLKEAENHCVLQSPIPVSCPVRLIHGLKDSDVPWHVSLQVAERVLSNDVDVVLRKHGQHRMSDKDDIKLMVYTIDDLIDKLTTLGDHRDIFPAFAQMKNMRHIVILMTLISGAFAAPFVKGEQAKKFLRLKRQSGYWDPNYAQNQWGYTLQEQANEYYTDLRTNAQYYMDMGNLVFDPSLADETNRLYMDMLREVRAQLDAHTGQQ</sequence>
<evidence type="ECO:0000256" key="10">
    <source>
        <dbReference type="ARBA" id="ARBA00042645"/>
    </source>
</evidence>
<protein>
    <recommendedName>
        <fullName evidence="8">Palmitoyl-protein thioesterase ABHD10, mitochondrial</fullName>
        <ecNumber evidence="7">3.1.1.93</ecNumber>
        <ecNumber evidence="3">3.1.2.22</ecNumber>
    </recommendedName>
    <alternativeName>
        <fullName evidence="10">Acyl-protein thioesterase ABHD10</fullName>
    </alternativeName>
    <alternativeName>
        <fullName evidence="11">Alpha/beta hydrolase domain-containing protein 10</fullName>
    </alternativeName>
    <alternativeName>
        <fullName evidence="9">Mycophenolic acid acyl-glucuronide esterase, mitochondrial</fullName>
    </alternativeName>
</protein>
<evidence type="ECO:0000256" key="5">
    <source>
        <dbReference type="ARBA" id="ARBA00022946"/>
    </source>
</evidence>
<accession>A0ABR3NB89</accession>
<dbReference type="InterPro" id="IPR052382">
    <property type="entry name" value="ABHD10_acyl-thioesterase"/>
</dbReference>
<evidence type="ECO:0000256" key="13">
    <source>
        <dbReference type="ARBA" id="ARBA00047409"/>
    </source>
</evidence>
<comment type="similarity">
    <text evidence="2">Belongs to the AB hydrolase superfamily.</text>
</comment>
<dbReference type="Pfam" id="PF00561">
    <property type="entry name" value="Abhydrolase_1"/>
    <property type="match status" value="1"/>
</dbReference>
<dbReference type="EMBL" id="JAYMGO010000005">
    <property type="protein sequence ID" value="KAL1274213.1"/>
    <property type="molecule type" value="Genomic_DNA"/>
</dbReference>
<dbReference type="InterPro" id="IPR000073">
    <property type="entry name" value="AB_hydrolase_1"/>
</dbReference>
<dbReference type="PANTHER" id="PTHR16138">
    <property type="entry name" value="MYCOPHENOLIC ACID ACYL-GLUCURONIDE ESTERASE, MITOCHONDRIAL"/>
    <property type="match status" value="1"/>
</dbReference>
<evidence type="ECO:0000256" key="4">
    <source>
        <dbReference type="ARBA" id="ARBA00022801"/>
    </source>
</evidence>
<evidence type="ECO:0000256" key="3">
    <source>
        <dbReference type="ARBA" id="ARBA00012423"/>
    </source>
</evidence>
<keyword evidence="4" id="KW-0378">Hydrolase</keyword>
<dbReference type="Proteomes" id="UP001558613">
    <property type="component" value="Unassembled WGS sequence"/>
</dbReference>
<reference evidence="16 17" key="1">
    <citation type="submission" date="2023-09" db="EMBL/GenBank/DDBJ databases">
        <authorList>
            <person name="Wang M."/>
        </authorList>
    </citation>
    <scope>NUCLEOTIDE SEQUENCE [LARGE SCALE GENOMIC DNA]</scope>
    <source>
        <strain evidence="16">GT-2023</strain>
        <tissue evidence="16">Liver</tissue>
    </source>
</reference>
<evidence type="ECO:0000256" key="11">
    <source>
        <dbReference type="ARBA" id="ARBA00042704"/>
    </source>
</evidence>
<evidence type="ECO:0000256" key="14">
    <source>
        <dbReference type="ARBA" id="ARBA00047972"/>
    </source>
</evidence>
<dbReference type="InterPro" id="IPR029058">
    <property type="entry name" value="AB_hydrolase_fold"/>
</dbReference>
<evidence type="ECO:0000256" key="12">
    <source>
        <dbReference type="ARBA" id="ARBA00046047"/>
    </source>
</evidence>
<comment type="function">
    <text evidence="12">Acts as an acyl-protein thioesterase that hydrolyzes fatty acids from acylated residues in proteins. Regulates the mitochondrial S-depalmitoylation of the nucleophilic active site residue of peroxiredoxin-5/PRDX5, a key antioxidant protein, therefore modulating mitochondrial antioxidant ability. Also catalyzes the deglucuronidation of mycophenolic acid acyl-glucuronide, an active metabolite of the immunosuppressant drug mycophenolate.</text>
</comment>
<comment type="subcellular location">
    <subcellularLocation>
        <location evidence="1">Mitochondrion</location>
    </subcellularLocation>
</comment>
<dbReference type="Gene3D" id="3.40.50.1820">
    <property type="entry name" value="alpha/beta hydrolase"/>
    <property type="match status" value="1"/>
</dbReference>
<evidence type="ECO:0000313" key="16">
    <source>
        <dbReference type="EMBL" id="KAL1274213.1"/>
    </source>
</evidence>
<proteinExistence type="inferred from homology"/>
<dbReference type="SUPFAM" id="SSF53474">
    <property type="entry name" value="alpha/beta-Hydrolases"/>
    <property type="match status" value="1"/>
</dbReference>
<keyword evidence="6" id="KW-0496">Mitochondrion</keyword>
<comment type="catalytic activity">
    <reaction evidence="13">
        <text>S-hexadecanoyl-L-cysteinyl-[protein] + H2O = L-cysteinyl-[protein] + hexadecanoate + H(+)</text>
        <dbReference type="Rhea" id="RHEA:19233"/>
        <dbReference type="Rhea" id="RHEA-COMP:10131"/>
        <dbReference type="Rhea" id="RHEA-COMP:11032"/>
        <dbReference type="ChEBI" id="CHEBI:7896"/>
        <dbReference type="ChEBI" id="CHEBI:15377"/>
        <dbReference type="ChEBI" id="CHEBI:15378"/>
        <dbReference type="ChEBI" id="CHEBI:29950"/>
        <dbReference type="ChEBI" id="CHEBI:74151"/>
        <dbReference type="EC" id="3.1.2.22"/>
    </reaction>
    <physiologicalReaction direction="left-to-right" evidence="13">
        <dbReference type="Rhea" id="RHEA:19234"/>
    </physiologicalReaction>
</comment>
<evidence type="ECO:0000256" key="6">
    <source>
        <dbReference type="ARBA" id="ARBA00023128"/>
    </source>
</evidence>
<keyword evidence="5" id="KW-0809">Transit peptide</keyword>
<organism evidence="16 17">
    <name type="scientific">Cirrhinus molitorella</name>
    <name type="common">mud carp</name>
    <dbReference type="NCBI Taxonomy" id="172907"/>
    <lineage>
        <taxon>Eukaryota</taxon>
        <taxon>Metazoa</taxon>
        <taxon>Chordata</taxon>
        <taxon>Craniata</taxon>
        <taxon>Vertebrata</taxon>
        <taxon>Euteleostomi</taxon>
        <taxon>Actinopterygii</taxon>
        <taxon>Neopterygii</taxon>
        <taxon>Teleostei</taxon>
        <taxon>Ostariophysi</taxon>
        <taxon>Cypriniformes</taxon>
        <taxon>Cyprinidae</taxon>
        <taxon>Labeoninae</taxon>
        <taxon>Labeonini</taxon>
        <taxon>Cirrhinus</taxon>
    </lineage>
</organism>
<keyword evidence="17" id="KW-1185">Reference proteome</keyword>
<gene>
    <name evidence="16" type="ORF">QQF64_027027</name>
</gene>